<dbReference type="SUPFAM" id="SSF47413">
    <property type="entry name" value="lambda repressor-like DNA-binding domains"/>
    <property type="match status" value="1"/>
</dbReference>
<reference evidence="2 3" key="1">
    <citation type="journal article" date="2018" name="Elife">
        <title>Discovery and characterization of a prevalent human gut bacterial enzyme sufficient for the inactivation of a family of plant toxins.</title>
        <authorList>
            <person name="Koppel N."/>
            <person name="Bisanz J.E."/>
            <person name="Pandelia M.E."/>
            <person name="Turnbaugh P.J."/>
            <person name="Balskus E.P."/>
        </authorList>
    </citation>
    <scope>NUCLEOTIDE SEQUENCE [LARGE SCALE GENOMIC DNA]</scope>
    <source>
        <strain evidence="2 3">3C</strain>
    </source>
</reference>
<dbReference type="EMBL" id="PPTS01000011">
    <property type="protein sequence ID" value="RDB61855.1"/>
    <property type="molecule type" value="Genomic_DNA"/>
</dbReference>
<dbReference type="Proteomes" id="UP000254000">
    <property type="component" value="Unassembled WGS sequence"/>
</dbReference>
<dbReference type="PROSITE" id="PS50943">
    <property type="entry name" value="HTH_CROC1"/>
    <property type="match status" value="1"/>
</dbReference>
<protein>
    <submittedName>
        <fullName evidence="2">Transcriptional regulator</fullName>
    </submittedName>
</protein>
<dbReference type="Gene3D" id="1.10.260.40">
    <property type="entry name" value="lambda repressor-like DNA-binding domains"/>
    <property type="match status" value="1"/>
</dbReference>
<evidence type="ECO:0000259" key="1">
    <source>
        <dbReference type="PROSITE" id="PS50943"/>
    </source>
</evidence>
<dbReference type="CDD" id="cd00093">
    <property type="entry name" value="HTH_XRE"/>
    <property type="match status" value="1"/>
</dbReference>
<name>A0A369LUK8_9ACTN</name>
<evidence type="ECO:0000313" key="2">
    <source>
        <dbReference type="EMBL" id="RDB61855.1"/>
    </source>
</evidence>
<gene>
    <name evidence="2" type="ORF">C1877_14140</name>
</gene>
<keyword evidence="3" id="KW-1185">Reference proteome</keyword>
<dbReference type="SMART" id="SM00530">
    <property type="entry name" value="HTH_XRE"/>
    <property type="match status" value="1"/>
</dbReference>
<dbReference type="GO" id="GO:0003677">
    <property type="term" value="F:DNA binding"/>
    <property type="evidence" value="ECO:0007669"/>
    <property type="project" value="InterPro"/>
</dbReference>
<dbReference type="InterPro" id="IPR010982">
    <property type="entry name" value="Lambda_DNA-bd_dom_sf"/>
</dbReference>
<dbReference type="OrthoDB" id="3176426at2"/>
<dbReference type="Pfam" id="PF13560">
    <property type="entry name" value="HTH_31"/>
    <property type="match status" value="1"/>
</dbReference>
<organism evidence="2 3">
    <name type="scientific">Gordonibacter pamelaeae</name>
    <dbReference type="NCBI Taxonomy" id="471189"/>
    <lineage>
        <taxon>Bacteria</taxon>
        <taxon>Bacillati</taxon>
        <taxon>Actinomycetota</taxon>
        <taxon>Coriobacteriia</taxon>
        <taxon>Eggerthellales</taxon>
        <taxon>Eggerthellaceae</taxon>
        <taxon>Gordonibacter</taxon>
    </lineage>
</organism>
<dbReference type="InterPro" id="IPR001387">
    <property type="entry name" value="Cro/C1-type_HTH"/>
</dbReference>
<sequence>MNHADLIVARIERARQDRGISVAELARRMGVDRKRLWYVLNGQRSMRVDEFVRLCAVLNMGLGCFLTKEMATELAEARKRTVEEYGTGEPLAPLWFQ</sequence>
<accession>A0A369LUK8</accession>
<evidence type="ECO:0000313" key="3">
    <source>
        <dbReference type="Proteomes" id="UP000254000"/>
    </source>
</evidence>
<comment type="caution">
    <text evidence="2">The sequence shown here is derived from an EMBL/GenBank/DDBJ whole genome shotgun (WGS) entry which is preliminary data.</text>
</comment>
<feature type="domain" description="HTH cro/C1-type" evidence="1">
    <location>
        <begin position="11"/>
        <end position="66"/>
    </location>
</feature>
<proteinExistence type="predicted"/>
<dbReference type="AlphaFoldDB" id="A0A369LUK8"/>
<dbReference type="RefSeq" id="WP_015539330.1">
    <property type="nucleotide sequence ID" value="NZ_JBHTBV010000007.1"/>
</dbReference>